<accession>G2Y299</accession>
<evidence type="ECO:0000313" key="2">
    <source>
        <dbReference type="Proteomes" id="UP000008177"/>
    </source>
</evidence>
<name>G2Y299_BOTF4</name>
<reference evidence="2" key="1">
    <citation type="journal article" date="2011" name="PLoS Genet.">
        <title>Genomic analysis of the necrotrophic fungal pathogens Sclerotinia sclerotiorum and Botrytis cinerea.</title>
        <authorList>
            <person name="Amselem J."/>
            <person name="Cuomo C.A."/>
            <person name="van Kan J.A."/>
            <person name="Viaud M."/>
            <person name="Benito E.P."/>
            <person name="Couloux A."/>
            <person name="Coutinho P.M."/>
            <person name="de Vries R.P."/>
            <person name="Dyer P.S."/>
            <person name="Fillinger S."/>
            <person name="Fournier E."/>
            <person name="Gout L."/>
            <person name="Hahn M."/>
            <person name="Kohn L."/>
            <person name="Lapalu N."/>
            <person name="Plummer K.M."/>
            <person name="Pradier J.M."/>
            <person name="Quevillon E."/>
            <person name="Sharon A."/>
            <person name="Simon A."/>
            <person name="ten Have A."/>
            <person name="Tudzynski B."/>
            <person name="Tudzynski P."/>
            <person name="Wincker P."/>
            <person name="Andrew M."/>
            <person name="Anthouard V."/>
            <person name="Beever R.E."/>
            <person name="Beffa R."/>
            <person name="Benoit I."/>
            <person name="Bouzid O."/>
            <person name="Brault B."/>
            <person name="Chen Z."/>
            <person name="Choquer M."/>
            <person name="Collemare J."/>
            <person name="Cotton P."/>
            <person name="Danchin E.G."/>
            <person name="Da Silva C."/>
            <person name="Gautier A."/>
            <person name="Giraud C."/>
            <person name="Giraud T."/>
            <person name="Gonzalez C."/>
            <person name="Grossetete S."/>
            <person name="Guldener U."/>
            <person name="Henrissat B."/>
            <person name="Howlett B.J."/>
            <person name="Kodira C."/>
            <person name="Kretschmer M."/>
            <person name="Lappartient A."/>
            <person name="Leroch M."/>
            <person name="Levis C."/>
            <person name="Mauceli E."/>
            <person name="Neuveglise C."/>
            <person name="Oeser B."/>
            <person name="Pearson M."/>
            <person name="Poulain J."/>
            <person name="Poussereau N."/>
            <person name="Quesneville H."/>
            <person name="Rascle C."/>
            <person name="Schumacher J."/>
            <person name="Segurens B."/>
            <person name="Sexton A."/>
            <person name="Silva E."/>
            <person name="Sirven C."/>
            <person name="Soanes D.M."/>
            <person name="Talbot N.J."/>
            <person name="Templeton M."/>
            <person name="Yandava C."/>
            <person name="Yarden O."/>
            <person name="Zeng Q."/>
            <person name="Rollins J.A."/>
            <person name="Lebrun M.H."/>
            <person name="Dickman M."/>
        </authorList>
    </citation>
    <scope>NUCLEOTIDE SEQUENCE [LARGE SCALE GENOMIC DNA]</scope>
    <source>
        <strain evidence="2">T4</strain>
    </source>
</reference>
<dbReference type="Proteomes" id="UP000008177">
    <property type="component" value="Unplaced contigs"/>
</dbReference>
<protein>
    <submittedName>
        <fullName evidence="1">Uncharacterized protein</fullName>
    </submittedName>
</protein>
<dbReference type="EMBL" id="FQ790283">
    <property type="protein sequence ID" value="CCD46789.1"/>
    <property type="molecule type" value="Genomic_DNA"/>
</dbReference>
<organism evidence="1 2">
    <name type="scientific">Botryotinia fuckeliana (strain T4)</name>
    <name type="common">Noble rot fungus</name>
    <name type="synonym">Botrytis cinerea</name>
    <dbReference type="NCBI Taxonomy" id="999810"/>
    <lineage>
        <taxon>Eukaryota</taxon>
        <taxon>Fungi</taxon>
        <taxon>Dikarya</taxon>
        <taxon>Ascomycota</taxon>
        <taxon>Pezizomycotina</taxon>
        <taxon>Leotiomycetes</taxon>
        <taxon>Helotiales</taxon>
        <taxon>Sclerotiniaceae</taxon>
        <taxon>Botrytis</taxon>
    </lineage>
</organism>
<evidence type="ECO:0000313" key="1">
    <source>
        <dbReference type="EMBL" id="CCD46789.1"/>
    </source>
</evidence>
<gene>
    <name evidence="1" type="ORF">BofuT4_uP114950.1</name>
</gene>
<dbReference type="AlphaFoldDB" id="G2Y299"/>
<dbReference type="HOGENOM" id="CLU_2885502_0_0_1"/>
<dbReference type="InParanoid" id="G2Y299"/>
<sequence length="63" mass="6932">MVAVSECSDDEKLSNENPSVDNFALIKLQFSHSGNRLLWHLDTQNQRGGATIKALSKTVSSNK</sequence>
<proteinExistence type="predicted"/>